<keyword evidence="1 3" id="KW-0597">Phosphoprotein</keyword>
<dbReference type="HOGENOM" id="CLU_000445_69_17_3"/>
<dbReference type="PANTHER" id="PTHR44591:SF14">
    <property type="entry name" value="PROTEIN PILG"/>
    <property type="match status" value="1"/>
</dbReference>
<evidence type="ECO:0000256" key="2">
    <source>
        <dbReference type="ARBA" id="ARBA00023012"/>
    </source>
</evidence>
<evidence type="ECO:0000256" key="3">
    <source>
        <dbReference type="PROSITE-ProRule" id="PRU00169"/>
    </source>
</evidence>
<sequence>MKKILLVEDSKTTREIISNLLTKQGLLVHSVASGEDALTVLKTTIPDLVILDIILPKMNGYEVCRHIKSTEKTQNVPVILCSSKKEEFDRYWGMKQGADDYICKPFQASELMKMIGKLLRK</sequence>
<dbReference type="GO" id="GO:0000160">
    <property type="term" value="P:phosphorelay signal transduction system"/>
    <property type="evidence" value="ECO:0007669"/>
    <property type="project" value="UniProtKB-KW"/>
</dbReference>
<dbReference type="BioCyc" id="CSTA292563:G1353-1952-MONOMER"/>
<organism evidence="5 6">
    <name type="scientific">Cyanobacterium stanieri (strain ATCC 29140 / PCC 7202)</name>
    <dbReference type="NCBI Taxonomy" id="292563"/>
    <lineage>
        <taxon>Bacteria</taxon>
        <taxon>Bacillati</taxon>
        <taxon>Cyanobacteriota</taxon>
        <taxon>Cyanophyceae</taxon>
        <taxon>Oscillatoriophycideae</taxon>
        <taxon>Chroococcales</taxon>
        <taxon>Geminocystaceae</taxon>
        <taxon>Cyanobacterium</taxon>
    </lineage>
</organism>
<dbReference type="InterPro" id="IPR001789">
    <property type="entry name" value="Sig_transdc_resp-reg_receiver"/>
</dbReference>
<reference evidence="6" key="1">
    <citation type="journal article" date="2013" name="Proc. Natl. Acad. Sci. U.S.A.">
        <title>Improving the coverage of the cyanobacterial phylum using diversity-driven genome sequencing.</title>
        <authorList>
            <person name="Shih P.M."/>
            <person name="Wu D."/>
            <person name="Latifi A."/>
            <person name="Axen S.D."/>
            <person name="Fewer D.P."/>
            <person name="Talla E."/>
            <person name="Calteau A."/>
            <person name="Cai F."/>
            <person name="Tandeau de Marsac N."/>
            <person name="Rippka R."/>
            <person name="Herdman M."/>
            <person name="Sivonen K."/>
            <person name="Coursin T."/>
            <person name="Laurent T."/>
            <person name="Goodwin L."/>
            <person name="Nolan M."/>
            <person name="Davenport K.W."/>
            <person name="Han C.S."/>
            <person name="Rubin E.M."/>
            <person name="Eisen J.A."/>
            <person name="Woyke T."/>
            <person name="Gugger M."/>
            <person name="Kerfeld C.A."/>
        </authorList>
    </citation>
    <scope>NUCLEOTIDE SEQUENCE [LARGE SCALE GENOMIC DNA]</scope>
    <source>
        <strain evidence="6">ATCC 29140 / PCC 7202</strain>
    </source>
</reference>
<protein>
    <submittedName>
        <fullName evidence="5">Response regulator receiver protein</fullName>
    </submittedName>
</protein>
<keyword evidence="2" id="KW-0902">Two-component regulatory system</keyword>
<evidence type="ECO:0000313" key="5">
    <source>
        <dbReference type="EMBL" id="AFZ47898.1"/>
    </source>
</evidence>
<dbReference type="Pfam" id="PF00072">
    <property type="entry name" value="Response_reg"/>
    <property type="match status" value="1"/>
</dbReference>
<evidence type="ECO:0000259" key="4">
    <source>
        <dbReference type="PROSITE" id="PS50110"/>
    </source>
</evidence>
<dbReference type="PANTHER" id="PTHR44591">
    <property type="entry name" value="STRESS RESPONSE REGULATOR PROTEIN 1"/>
    <property type="match status" value="1"/>
</dbReference>
<dbReference type="AlphaFoldDB" id="K9YP57"/>
<feature type="modified residue" description="4-aspartylphosphate" evidence="3">
    <location>
        <position position="52"/>
    </location>
</feature>
<dbReference type="PROSITE" id="PS50110">
    <property type="entry name" value="RESPONSE_REGULATORY"/>
    <property type="match status" value="1"/>
</dbReference>
<dbReference type="InterPro" id="IPR011006">
    <property type="entry name" value="CheY-like_superfamily"/>
</dbReference>
<accession>K9YP57</accession>
<gene>
    <name evidence="5" type="ordered locus">Cyast_1945</name>
</gene>
<dbReference type="SUPFAM" id="SSF52172">
    <property type="entry name" value="CheY-like"/>
    <property type="match status" value="1"/>
</dbReference>
<dbReference type="KEGG" id="csn:Cyast_1945"/>
<dbReference type="EMBL" id="CP003940">
    <property type="protein sequence ID" value="AFZ47898.1"/>
    <property type="molecule type" value="Genomic_DNA"/>
</dbReference>
<dbReference type="eggNOG" id="COG0745">
    <property type="taxonomic scope" value="Bacteria"/>
</dbReference>
<dbReference type="Gene3D" id="3.40.50.2300">
    <property type="match status" value="1"/>
</dbReference>
<evidence type="ECO:0000313" key="6">
    <source>
        <dbReference type="Proteomes" id="UP000010483"/>
    </source>
</evidence>
<dbReference type="InterPro" id="IPR050595">
    <property type="entry name" value="Bact_response_regulator"/>
</dbReference>
<dbReference type="Proteomes" id="UP000010483">
    <property type="component" value="Chromosome"/>
</dbReference>
<dbReference type="STRING" id="292563.Cyast_1945"/>
<evidence type="ECO:0000256" key="1">
    <source>
        <dbReference type="ARBA" id="ARBA00022553"/>
    </source>
</evidence>
<dbReference type="SMART" id="SM00448">
    <property type="entry name" value="REC"/>
    <property type="match status" value="1"/>
</dbReference>
<name>K9YP57_CYASC</name>
<feature type="domain" description="Response regulatory" evidence="4">
    <location>
        <begin position="3"/>
        <end position="119"/>
    </location>
</feature>
<keyword evidence="6" id="KW-1185">Reference proteome</keyword>
<proteinExistence type="predicted"/>